<evidence type="ECO:0000313" key="1">
    <source>
        <dbReference type="EMBL" id="CAE7714306.1"/>
    </source>
</evidence>
<dbReference type="Proteomes" id="UP000601435">
    <property type="component" value="Unassembled WGS sequence"/>
</dbReference>
<sequence>MPAAKQILGVAAAFGFKLEGRGHRDGRMERFAEELKEMQRAARERRLALTERSRRSDQAASDRAFTVGGSGFLGDEELREVLREIEENWGRCVGLYIHGSTIFSNKEPKDLDLLAIVDEAKKVIASGSKEAQFLRGRCEVSVYERDFWLRRLEAMDLTMLTCISTPKCFVLLEIDDPRVRNLTLPLDILEESVASYAEYTWLKAHRRMDGKGKDLYSAAKNCYFAFRILCFGQQLIRNGRIPDLTAANAKYEVIQAVFDALSVEPGEWDVVEAIFGRLFRAELASFTGKILAARDGDKA</sequence>
<protein>
    <recommendedName>
        <fullName evidence="3">Polymerase nucleotidyl transferase domain-containing protein</fullName>
    </recommendedName>
</protein>
<name>A0A812X795_9DINO</name>
<reference evidence="1" key="1">
    <citation type="submission" date="2021-02" db="EMBL/GenBank/DDBJ databases">
        <authorList>
            <person name="Dougan E. K."/>
            <person name="Rhodes N."/>
            <person name="Thang M."/>
            <person name="Chan C."/>
        </authorList>
    </citation>
    <scope>NUCLEOTIDE SEQUENCE</scope>
</reference>
<dbReference type="EMBL" id="CAJNJA010035985">
    <property type="protein sequence ID" value="CAE7714306.1"/>
    <property type="molecule type" value="Genomic_DNA"/>
</dbReference>
<organism evidence="1 2">
    <name type="scientific">Symbiodinium necroappetens</name>
    <dbReference type="NCBI Taxonomy" id="1628268"/>
    <lineage>
        <taxon>Eukaryota</taxon>
        <taxon>Sar</taxon>
        <taxon>Alveolata</taxon>
        <taxon>Dinophyceae</taxon>
        <taxon>Suessiales</taxon>
        <taxon>Symbiodiniaceae</taxon>
        <taxon>Symbiodinium</taxon>
    </lineage>
</organism>
<dbReference type="AlphaFoldDB" id="A0A812X795"/>
<evidence type="ECO:0000313" key="2">
    <source>
        <dbReference type="Proteomes" id="UP000601435"/>
    </source>
</evidence>
<keyword evidence="2" id="KW-1185">Reference proteome</keyword>
<feature type="non-terminal residue" evidence="1">
    <location>
        <position position="1"/>
    </location>
</feature>
<dbReference type="OrthoDB" id="448414at2759"/>
<proteinExistence type="predicted"/>
<accession>A0A812X795</accession>
<gene>
    <name evidence="1" type="ORF">SNEC2469_LOCUS20589</name>
</gene>
<evidence type="ECO:0008006" key="3">
    <source>
        <dbReference type="Google" id="ProtNLM"/>
    </source>
</evidence>
<comment type="caution">
    <text evidence="1">The sequence shown here is derived from an EMBL/GenBank/DDBJ whole genome shotgun (WGS) entry which is preliminary data.</text>
</comment>